<accession>A0A438I465</accession>
<dbReference type="InterPro" id="IPR036691">
    <property type="entry name" value="Endo/exonu/phosph_ase_sf"/>
</dbReference>
<sequence length="727" mass="79925">MESVCGGFWAGQVWLLRGKLNISVLGRGLLLFEFELLSEAERVLERGMRRVKDNALFLEKWHPEVGCFCNKVSAKEAWVRVVGLPLHLWSREVFKLIGDGCGGFIAVDDKTDIMADMQWARLLVKVVGRDIPTSVQIVVGSGCFSVQLWWETPPWFSQVVPAGCVNGKSVSGEEEDAGSGSRGGCRGRVLEKEAQSKEQGHATGTAVKRGGLFNGSEDLNGGPVLGEAQFRSGLGEESLKSAIEEAQKVGPLSRPVMLKGWLMGCEERPFCIKGSFTGCDGLPDLGFGSELEGFKGVRARSLSEVAEMGKAEETSRGEDAGVVYFPGGDQRASEAFPTSARASLIDEVLRAEASRYEPYSAVFGGERDFFSSTPSSGCDRALVVGDVSGLDVAAEGASNQVPLRAVSSDGNPWVMDSEGEKSIVDKPEADEEMQDREDPSSMWDESNLLKFSKALGFATEGVEGEILKLLLRLKTRRDQGKKKGLLGLTRFDREVKKLEWSVNYDGKTRKKGVVRSLGVGRFLEWGALNARGAAGGVVVYWDSRVLELIGMEGGPFTWNGGLNNQAMSRLDRFLVSEDWEGHFNGVVQSTLPRPVSDHFPILLDGGGVRRGSVPFRFENMWLKEEGFKDLLKGWWQGLGFSGSFSFILAEKLKALKAILKSWNKLVFGKVGVNKRLALDKVDFWDSQEKMRTLSLEELEARKEAKGTLRNGLLWRRFLGDKNQERCG</sequence>
<dbReference type="AlphaFoldDB" id="A0A438I465"/>
<evidence type="ECO:0000313" key="3">
    <source>
        <dbReference type="EMBL" id="RVW91467.1"/>
    </source>
</evidence>
<organism evidence="3 4">
    <name type="scientific">Vitis vinifera</name>
    <name type="common">Grape</name>
    <dbReference type="NCBI Taxonomy" id="29760"/>
    <lineage>
        <taxon>Eukaryota</taxon>
        <taxon>Viridiplantae</taxon>
        <taxon>Streptophyta</taxon>
        <taxon>Embryophyta</taxon>
        <taxon>Tracheophyta</taxon>
        <taxon>Spermatophyta</taxon>
        <taxon>Magnoliopsida</taxon>
        <taxon>eudicotyledons</taxon>
        <taxon>Gunneridae</taxon>
        <taxon>Pentapetalae</taxon>
        <taxon>rosids</taxon>
        <taxon>Vitales</taxon>
        <taxon>Vitaceae</taxon>
        <taxon>Viteae</taxon>
        <taxon>Vitis</taxon>
    </lineage>
</organism>
<dbReference type="Proteomes" id="UP000288805">
    <property type="component" value="Unassembled WGS sequence"/>
</dbReference>
<name>A0A438I465_VITVI</name>
<feature type="region of interest" description="Disordered" evidence="1">
    <location>
        <begin position="404"/>
        <end position="442"/>
    </location>
</feature>
<comment type="caution">
    <text evidence="3">The sequence shown here is derived from an EMBL/GenBank/DDBJ whole genome shotgun (WGS) entry which is preliminary data.</text>
</comment>
<feature type="region of interest" description="Disordered" evidence="1">
    <location>
        <begin position="192"/>
        <end position="220"/>
    </location>
</feature>
<dbReference type="SUPFAM" id="SSF56219">
    <property type="entry name" value="DNase I-like"/>
    <property type="match status" value="1"/>
</dbReference>
<proteinExistence type="predicted"/>
<protein>
    <recommendedName>
        <fullName evidence="2">DUF4283 domain-containing protein</fullName>
    </recommendedName>
</protein>
<dbReference type="PANTHER" id="PTHR34427:SF5">
    <property type="entry name" value="DUF4283 DOMAIN-CONTAINING PROTEIN"/>
    <property type="match status" value="1"/>
</dbReference>
<evidence type="ECO:0000259" key="2">
    <source>
        <dbReference type="Pfam" id="PF14111"/>
    </source>
</evidence>
<feature type="domain" description="DUF4283" evidence="2">
    <location>
        <begin position="11"/>
        <end position="67"/>
    </location>
</feature>
<dbReference type="Pfam" id="PF14111">
    <property type="entry name" value="DUF4283"/>
    <property type="match status" value="1"/>
</dbReference>
<gene>
    <name evidence="3" type="ORF">CK203_038548</name>
</gene>
<evidence type="ECO:0000313" key="4">
    <source>
        <dbReference type="Proteomes" id="UP000288805"/>
    </source>
</evidence>
<dbReference type="InterPro" id="IPR025558">
    <property type="entry name" value="DUF4283"/>
</dbReference>
<feature type="compositionally biased region" description="Basic and acidic residues" evidence="1">
    <location>
        <begin position="418"/>
        <end position="427"/>
    </location>
</feature>
<reference evidence="3 4" key="1">
    <citation type="journal article" date="2018" name="PLoS Genet.">
        <title>Population sequencing reveals clonal diversity and ancestral inbreeding in the grapevine cultivar Chardonnay.</title>
        <authorList>
            <person name="Roach M.J."/>
            <person name="Johnson D.L."/>
            <person name="Bohlmann J."/>
            <person name="van Vuuren H.J."/>
            <person name="Jones S.J."/>
            <person name="Pretorius I.S."/>
            <person name="Schmidt S.A."/>
            <person name="Borneman A.R."/>
        </authorList>
    </citation>
    <scope>NUCLEOTIDE SEQUENCE [LARGE SCALE GENOMIC DNA]</scope>
    <source>
        <strain evidence="4">cv. Chardonnay</strain>
        <tissue evidence="3">Leaf</tissue>
    </source>
</reference>
<dbReference type="PANTHER" id="PTHR34427">
    <property type="entry name" value="DUF4283 DOMAIN PROTEIN"/>
    <property type="match status" value="1"/>
</dbReference>
<dbReference type="Gene3D" id="3.60.10.10">
    <property type="entry name" value="Endonuclease/exonuclease/phosphatase"/>
    <property type="match status" value="1"/>
</dbReference>
<dbReference type="EMBL" id="QGNW01000145">
    <property type="protein sequence ID" value="RVW91467.1"/>
    <property type="molecule type" value="Genomic_DNA"/>
</dbReference>
<evidence type="ECO:0000256" key="1">
    <source>
        <dbReference type="SAM" id="MobiDB-lite"/>
    </source>
</evidence>